<keyword evidence="8" id="KW-0963">Cytoplasm</keyword>
<dbReference type="NCBIfam" id="TIGR00388">
    <property type="entry name" value="glyQ"/>
    <property type="match status" value="1"/>
</dbReference>
<dbReference type="Proteomes" id="UP001168575">
    <property type="component" value="Unassembled WGS sequence"/>
</dbReference>
<evidence type="ECO:0000256" key="8">
    <source>
        <dbReference type="HAMAP-Rule" id="MF_00254"/>
    </source>
</evidence>
<dbReference type="Gene3D" id="3.30.930.10">
    <property type="entry name" value="Bira Bifunctional Protein, Domain 2"/>
    <property type="match status" value="1"/>
</dbReference>
<dbReference type="InterPro" id="IPR002310">
    <property type="entry name" value="Gly-tRNA_ligase_asu"/>
</dbReference>
<comment type="caution">
    <text evidence="9">The sequence shown here is derived from an EMBL/GenBank/DDBJ whole genome shotgun (WGS) entry which is preliminary data.</text>
</comment>
<dbReference type="PANTHER" id="PTHR30075">
    <property type="entry name" value="GLYCYL-TRNA SYNTHETASE"/>
    <property type="match status" value="1"/>
</dbReference>
<proteinExistence type="inferred from homology"/>
<dbReference type="Pfam" id="PF02091">
    <property type="entry name" value="tRNA-synt_2e"/>
    <property type="match status" value="1"/>
</dbReference>
<dbReference type="GO" id="GO:0005829">
    <property type="term" value="C:cytosol"/>
    <property type="evidence" value="ECO:0007669"/>
    <property type="project" value="TreeGrafter"/>
</dbReference>
<keyword evidence="10" id="KW-1185">Reference proteome</keyword>
<organism evidence="9 10">
    <name type="scientific">Phoenicibacter congonensis</name>
    <dbReference type="NCBI Taxonomy" id="1944646"/>
    <lineage>
        <taxon>Bacteria</taxon>
        <taxon>Bacillati</taxon>
        <taxon>Actinomycetota</taxon>
        <taxon>Coriobacteriia</taxon>
        <taxon>Eggerthellales</taxon>
        <taxon>Eggerthellaceae</taxon>
        <taxon>Phoenicibacter</taxon>
    </lineage>
</organism>
<name>A0AA43RHR4_9ACTN</name>
<gene>
    <name evidence="8" type="primary">glyQ</name>
    <name evidence="9" type="ORF">Q3982_01995</name>
</gene>
<dbReference type="PANTHER" id="PTHR30075:SF2">
    <property type="entry name" value="GLYCINE--TRNA LIGASE, CHLOROPLASTIC_MITOCHONDRIAL 2"/>
    <property type="match status" value="1"/>
</dbReference>
<keyword evidence="2 8" id="KW-0436">Ligase</keyword>
<accession>A0AA43RHR4</accession>
<evidence type="ECO:0000256" key="6">
    <source>
        <dbReference type="ARBA" id="ARBA00023146"/>
    </source>
</evidence>
<dbReference type="GO" id="GO:0004820">
    <property type="term" value="F:glycine-tRNA ligase activity"/>
    <property type="evidence" value="ECO:0007669"/>
    <property type="project" value="UniProtKB-UniRule"/>
</dbReference>
<evidence type="ECO:0000313" key="9">
    <source>
        <dbReference type="EMBL" id="MDO4841433.1"/>
    </source>
</evidence>
<keyword evidence="5 8" id="KW-0648">Protein biosynthesis</keyword>
<evidence type="ECO:0000313" key="10">
    <source>
        <dbReference type="Proteomes" id="UP001168575"/>
    </source>
</evidence>
<dbReference type="NCBIfam" id="NF006827">
    <property type="entry name" value="PRK09348.1"/>
    <property type="match status" value="1"/>
</dbReference>
<keyword evidence="4 8" id="KW-0067">ATP-binding</keyword>
<keyword evidence="6 8" id="KW-0030">Aminoacyl-tRNA synthetase</keyword>
<dbReference type="EMBL" id="JAUMVS010000017">
    <property type="protein sequence ID" value="MDO4841433.1"/>
    <property type="molecule type" value="Genomic_DNA"/>
</dbReference>
<dbReference type="PROSITE" id="PS50861">
    <property type="entry name" value="AA_TRNA_LIGASE_II_GLYAB"/>
    <property type="match status" value="1"/>
</dbReference>
<evidence type="ECO:0000256" key="5">
    <source>
        <dbReference type="ARBA" id="ARBA00022917"/>
    </source>
</evidence>
<evidence type="ECO:0000256" key="7">
    <source>
        <dbReference type="ARBA" id="ARBA00047937"/>
    </source>
</evidence>
<comment type="similarity">
    <text evidence="1 8">Belongs to the class-II aminoacyl-tRNA synthetase family.</text>
</comment>
<reference evidence="9" key="1">
    <citation type="submission" date="2023-07" db="EMBL/GenBank/DDBJ databases">
        <title>Between Cages and Wild: Unraveling the Impact of Captivity on Animal Microbiomes and Antimicrobial Resistance.</title>
        <authorList>
            <person name="Schmartz G.P."/>
            <person name="Rehner J."/>
            <person name="Schuff M.J."/>
            <person name="Becker S.L."/>
            <person name="Kravczyk M."/>
            <person name="Gurevich A."/>
            <person name="Francke R."/>
            <person name="Mueller R."/>
            <person name="Keller V."/>
            <person name="Keller A."/>
        </authorList>
    </citation>
    <scope>NUCLEOTIDE SEQUENCE</scope>
    <source>
        <strain evidence="9">S12M_St_49</strain>
    </source>
</reference>
<evidence type="ECO:0000256" key="3">
    <source>
        <dbReference type="ARBA" id="ARBA00022741"/>
    </source>
</evidence>
<dbReference type="HAMAP" id="MF_00254">
    <property type="entry name" value="Gly_tRNA_synth_alpha"/>
    <property type="match status" value="1"/>
</dbReference>
<dbReference type="InterPro" id="IPR045864">
    <property type="entry name" value="aa-tRNA-synth_II/BPL/LPL"/>
</dbReference>
<dbReference type="InterPro" id="IPR006194">
    <property type="entry name" value="Gly-tRNA-synth_heterodimer"/>
</dbReference>
<dbReference type="AlphaFoldDB" id="A0AA43RHR4"/>
<dbReference type="GO" id="GO:0006426">
    <property type="term" value="P:glycyl-tRNA aminoacylation"/>
    <property type="evidence" value="ECO:0007669"/>
    <property type="project" value="UniProtKB-UniRule"/>
</dbReference>
<evidence type="ECO:0000256" key="4">
    <source>
        <dbReference type="ARBA" id="ARBA00022840"/>
    </source>
</evidence>
<dbReference type="PRINTS" id="PR01044">
    <property type="entry name" value="TRNASYNTHGA"/>
</dbReference>
<evidence type="ECO:0000256" key="1">
    <source>
        <dbReference type="ARBA" id="ARBA00008226"/>
    </source>
</evidence>
<comment type="catalytic activity">
    <reaction evidence="7 8">
        <text>tRNA(Gly) + glycine + ATP = glycyl-tRNA(Gly) + AMP + diphosphate</text>
        <dbReference type="Rhea" id="RHEA:16013"/>
        <dbReference type="Rhea" id="RHEA-COMP:9664"/>
        <dbReference type="Rhea" id="RHEA-COMP:9683"/>
        <dbReference type="ChEBI" id="CHEBI:30616"/>
        <dbReference type="ChEBI" id="CHEBI:33019"/>
        <dbReference type="ChEBI" id="CHEBI:57305"/>
        <dbReference type="ChEBI" id="CHEBI:78442"/>
        <dbReference type="ChEBI" id="CHEBI:78522"/>
        <dbReference type="ChEBI" id="CHEBI:456215"/>
        <dbReference type="EC" id="6.1.1.14"/>
    </reaction>
</comment>
<comment type="subunit">
    <text evidence="8">Tetramer of two alpha and two beta subunits.</text>
</comment>
<protein>
    <recommendedName>
        <fullName evidence="8">Glycine--tRNA ligase alpha subunit</fullName>
        <ecNumber evidence="8">6.1.1.14</ecNumber>
    </recommendedName>
    <alternativeName>
        <fullName evidence="8">Glycyl-tRNA synthetase alpha subunit</fullName>
        <shortName evidence="8">GlyRS</shortName>
    </alternativeName>
</protein>
<dbReference type="GO" id="GO:0005524">
    <property type="term" value="F:ATP binding"/>
    <property type="evidence" value="ECO:0007669"/>
    <property type="project" value="UniProtKB-UniRule"/>
</dbReference>
<evidence type="ECO:0000256" key="2">
    <source>
        <dbReference type="ARBA" id="ARBA00022598"/>
    </source>
</evidence>
<comment type="subcellular location">
    <subcellularLocation>
        <location evidence="8">Cytoplasm</location>
    </subcellularLocation>
</comment>
<dbReference type="Gene3D" id="1.20.58.180">
    <property type="entry name" value="Class II aaRS and biotin synthetases, domain 2"/>
    <property type="match status" value="1"/>
</dbReference>
<dbReference type="SUPFAM" id="SSF55681">
    <property type="entry name" value="Class II aaRS and biotin synthetases"/>
    <property type="match status" value="1"/>
</dbReference>
<sequence length="284" mass="32635">MNLQKYWSEQGCVILQPYDNEVGAGTNAPATTLKTLAGEKWKTAYVQGCRRPADGRYGENPNRLQFYYQFQVILQPSPDDVQALYLGSLEAIGIDIHKHDVRFVEDDWESPTLGAWGLGWEVWIDGMEVTQFTYFQQVGGFETFPVPAELAYGLERLTMFVQGVDNVFDIEWARDAEGHVYTYGDVYLENEKQFSRYNFEESDPKFLLEEFEKREIEANELLKKDLPLPAYDSVLKCCHTFNLLDARGMISATERQSYILRVREIAKGCCESYMKVVCGKEGKE</sequence>
<keyword evidence="3 8" id="KW-0547">Nucleotide-binding</keyword>
<dbReference type="EC" id="6.1.1.14" evidence="8"/>
<dbReference type="FunFam" id="3.30.930.10:FF:000006">
    <property type="entry name" value="Glycine--tRNA ligase alpha subunit"/>
    <property type="match status" value="1"/>
</dbReference>